<dbReference type="Proteomes" id="UP000468735">
    <property type="component" value="Unassembled WGS sequence"/>
</dbReference>
<dbReference type="AlphaFoldDB" id="A0A6H9YUT4"/>
<sequence length="67" mass="7226">MSSVAASMSEIEMRVRALETRVGRHDEDMGAVVDTTSKTFTVVSALARNAGLDVDELLAEEDDNIQA</sequence>
<gene>
    <name evidence="1" type="ORF">F8566_07560</name>
</gene>
<name>A0A6H9YUT4_9ACTN</name>
<evidence type="ECO:0000313" key="1">
    <source>
        <dbReference type="EMBL" id="KAB2350819.1"/>
    </source>
</evidence>
<reference evidence="1 2" key="1">
    <citation type="submission" date="2019-09" db="EMBL/GenBank/DDBJ databases">
        <title>Actinomadura physcomitrii sp. nov., a novel actinomycete isolated from moss [Physcomitrium sphaericum (Ludw) Fuernr].</title>
        <authorList>
            <person name="Zhuang X."/>
            <person name="Liu C."/>
        </authorList>
    </citation>
    <scope>NUCLEOTIDE SEQUENCE [LARGE SCALE GENOMIC DNA]</scope>
    <source>
        <strain evidence="1 2">HMC1</strain>
    </source>
</reference>
<comment type="caution">
    <text evidence="1">The sequence shown here is derived from an EMBL/GenBank/DDBJ whole genome shotgun (WGS) entry which is preliminary data.</text>
</comment>
<dbReference type="OrthoDB" id="9958704at2"/>
<dbReference type="EMBL" id="WBMT01000003">
    <property type="protein sequence ID" value="KAB2350819.1"/>
    <property type="molecule type" value="Genomic_DNA"/>
</dbReference>
<organism evidence="1 2">
    <name type="scientific">Actinomadura rudentiformis</name>
    <dbReference type="NCBI Taxonomy" id="359158"/>
    <lineage>
        <taxon>Bacteria</taxon>
        <taxon>Bacillati</taxon>
        <taxon>Actinomycetota</taxon>
        <taxon>Actinomycetes</taxon>
        <taxon>Streptosporangiales</taxon>
        <taxon>Thermomonosporaceae</taxon>
        <taxon>Actinomadura</taxon>
    </lineage>
</organism>
<protein>
    <submittedName>
        <fullName evidence="1">Uncharacterized protein</fullName>
    </submittedName>
</protein>
<keyword evidence="2" id="KW-1185">Reference proteome</keyword>
<accession>A0A6H9YUT4</accession>
<dbReference type="RefSeq" id="WP_151559218.1">
    <property type="nucleotide sequence ID" value="NZ_WBMT01000003.1"/>
</dbReference>
<evidence type="ECO:0000313" key="2">
    <source>
        <dbReference type="Proteomes" id="UP000468735"/>
    </source>
</evidence>
<proteinExistence type="predicted"/>